<dbReference type="GO" id="GO:0010608">
    <property type="term" value="P:post-transcriptional regulation of gene expression"/>
    <property type="evidence" value="ECO:0007669"/>
    <property type="project" value="InterPro"/>
</dbReference>
<dbReference type="KEGG" id="pmaw:MACH26_19220"/>
<dbReference type="EMBL" id="AP027272">
    <property type="protein sequence ID" value="BDX06401.1"/>
    <property type="molecule type" value="Genomic_DNA"/>
</dbReference>
<organism evidence="7 8">
    <name type="scientific">Planctobacterium marinum</name>
    <dbReference type="NCBI Taxonomy" id="1631968"/>
    <lineage>
        <taxon>Bacteria</taxon>
        <taxon>Pseudomonadati</taxon>
        <taxon>Pseudomonadota</taxon>
        <taxon>Gammaproteobacteria</taxon>
        <taxon>Alteromonadales</taxon>
        <taxon>Alteromonadaceae</taxon>
        <taxon>Planctobacterium</taxon>
    </lineage>
</organism>
<dbReference type="InterPro" id="IPR035236">
    <property type="entry name" value="ProQ_C"/>
</dbReference>
<feature type="domain" description="ProQ/FinO" evidence="6">
    <location>
        <begin position="5"/>
        <end position="119"/>
    </location>
</feature>
<proteinExistence type="inferred from homology"/>
<dbReference type="AlphaFoldDB" id="A0AA48HKF9"/>
<comment type="similarity">
    <text evidence="4">Belongs to the ProQ family.</text>
</comment>
<evidence type="ECO:0000256" key="5">
    <source>
        <dbReference type="SAM" id="MobiDB-lite"/>
    </source>
</evidence>
<evidence type="ECO:0000256" key="2">
    <source>
        <dbReference type="ARBA" id="ARBA00022884"/>
    </source>
</evidence>
<comment type="subcellular location">
    <subcellularLocation>
        <location evidence="4">Cytoplasm</location>
    </subcellularLocation>
</comment>
<dbReference type="InterPro" id="IPR036442">
    <property type="entry name" value="ProQ/FinO_sf"/>
</dbReference>
<dbReference type="Pfam" id="PF04352">
    <property type="entry name" value="ProQ"/>
    <property type="match status" value="1"/>
</dbReference>
<feature type="compositionally biased region" description="Basic and acidic residues" evidence="5">
    <location>
        <begin position="85"/>
        <end position="127"/>
    </location>
</feature>
<keyword evidence="1 4" id="KW-0963">Cytoplasm</keyword>
<evidence type="ECO:0000256" key="4">
    <source>
        <dbReference type="HAMAP-Rule" id="MF_00749"/>
    </source>
</evidence>
<feature type="region of interest" description="Disordered" evidence="5">
    <location>
        <begin position="85"/>
        <end position="166"/>
    </location>
</feature>
<keyword evidence="8" id="KW-1185">Reference proteome</keyword>
<name>A0AA48HKF9_9ALTE</name>
<evidence type="ECO:0000259" key="6">
    <source>
        <dbReference type="SMART" id="SM00945"/>
    </source>
</evidence>
<dbReference type="Proteomes" id="UP001333710">
    <property type="component" value="Chromosome"/>
</dbReference>
<dbReference type="HAMAP" id="MF_00749">
    <property type="entry name" value="ProQ"/>
    <property type="match status" value="1"/>
</dbReference>
<evidence type="ECO:0000313" key="7">
    <source>
        <dbReference type="EMBL" id="BDX06401.1"/>
    </source>
</evidence>
<dbReference type="NCBIfam" id="NF003434">
    <property type="entry name" value="PRK04950.1"/>
    <property type="match status" value="1"/>
</dbReference>
<feature type="compositionally biased region" description="Basic and acidic residues" evidence="5">
    <location>
        <begin position="134"/>
        <end position="164"/>
    </location>
</feature>
<evidence type="ECO:0000256" key="1">
    <source>
        <dbReference type="ARBA" id="ARBA00022490"/>
    </source>
</evidence>
<keyword evidence="2 4" id="KW-0694">RNA-binding</keyword>
<dbReference type="Gene3D" id="1.10.1710.10">
    <property type="entry name" value="ProQ/FinO domain"/>
    <property type="match status" value="1"/>
</dbReference>
<dbReference type="SMART" id="SM00945">
    <property type="entry name" value="ProQ"/>
    <property type="match status" value="1"/>
</dbReference>
<dbReference type="Pfam" id="PF17516">
    <property type="entry name" value="ProQ_C"/>
    <property type="match status" value="1"/>
</dbReference>
<dbReference type="PANTHER" id="PTHR38106:SF1">
    <property type="entry name" value="RNA CHAPERONE PROQ"/>
    <property type="match status" value="1"/>
</dbReference>
<dbReference type="GO" id="GO:0034057">
    <property type="term" value="F:RNA strand-exchange activity"/>
    <property type="evidence" value="ECO:0007669"/>
    <property type="project" value="UniProtKB-UniRule"/>
</dbReference>
<reference evidence="7" key="1">
    <citation type="submission" date="2023-01" db="EMBL/GenBank/DDBJ databases">
        <title>Complete genome sequence of Planctobacterium marinum strain Dej080120_11.</title>
        <authorList>
            <person name="Ueki S."/>
            <person name="Maruyama F."/>
        </authorList>
    </citation>
    <scope>NUCLEOTIDE SEQUENCE</scope>
    <source>
        <strain evidence="7">Dej080120_11</strain>
    </source>
</reference>
<gene>
    <name evidence="4 7" type="primary">proQ</name>
    <name evidence="7" type="ORF">MACH26_19220</name>
</gene>
<comment type="function">
    <text evidence="4">RNA chaperone with significant RNA binding, RNA strand exchange and RNA duplexing activities.</text>
</comment>
<dbReference type="InterPro" id="IPR023529">
    <property type="entry name" value="ProQ"/>
</dbReference>
<sequence>MDNPEKFSDSKQVIQFLSDTFPACFTVEGDAKPLKIGIFQDLAEALAEEPRVSKTLLRSSLRHYTNSWRYLYSIKAGADRVGLDGSADAKVEQDHEEHAQQQLKESKQKVAERKKAEAKAKPQDGVKKNYKNKAKPDSKSGADRSKLNERKATANRPKPEKLTDSDLVAGTEVTVKVGKSPMPGTISEVSKDGIQVVLNSGMQIKVQQDNLRLAAKKR</sequence>
<protein>
    <recommendedName>
        <fullName evidence="4">RNA chaperone ProQ</fullName>
    </recommendedName>
</protein>
<dbReference type="InterPro" id="IPR016103">
    <property type="entry name" value="ProQ/FinO"/>
</dbReference>
<dbReference type="PANTHER" id="PTHR38106">
    <property type="entry name" value="RNA CHAPERONE PROQ"/>
    <property type="match status" value="1"/>
</dbReference>
<dbReference type="GO" id="GO:0033592">
    <property type="term" value="F:RNA strand annealing activity"/>
    <property type="evidence" value="ECO:0007669"/>
    <property type="project" value="UniProtKB-UniRule"/>
</dbReference>
<dbReference type="RefSeq" id="WP_338292419.1">
    <property type="nucleotide sequence ID" value="NZ_AP027272.1"/>
</dbReference>
<keyword evidence="3 4" id="KW-0143">Chaperone</keyword>
<dbReference type="SUPFAM" id="SSF48657">
    <property type="entry name" value="FinO-like"/>
    <property type="match status" value="1"/>
</dbReference>
<dbReference type="GO" id="GO:0005829">
    <property type="term" value="C:cytosol"/>
    <property type="evidence" value="ECO:0007669"/>
    <property type="project" value="TreeGrafter"/>
</dbReference>
<evidence type="ECO:0000256" key="3">
    <source>
        <dbReference type="ARBA" id="ARBA00023186"/>
    </source>
</evidence>
<accession>A0AA48HKF9</accession>
<evidence type="ECO:0000313" key="8">
    <source>
        <dbReference type="Proteomes" id="UP001333710"/>
    </source>
</evidence>